<reference evidence="1" key="1">
    <citation type="submission" date="2020-09" db="EMBL/GenBank/DDBJ databases">
        <authorList>
            <person name="Kikuchi T."/>
        </authorList>
    </citation>
    <scope>NUCLEOTIDE SEQUENCE</scope>
    <source>
        <strain evidence="1">SH1</strain>
    </source>
</reference>
<dbReference type="Proteomes" id="UP000783686">
    <property type="component" value="Unassembled WGS sequence"/>
</dbReference>
<sequence length="71" mass="7990">MNHVDVLKKIAEGDQETLDSLPELCKQIRMHPNACSNLGHVDSIKRAIHFTQHRTRHAADMFCIATSFCTG</sequence>
<accession>A0A811LCW5</accession>
<gene>
    <name evidence="1" type="ORF">BOKJ2_LOCUS11620</name>
</gene>
<dbReference type="Proteomes" id="UP000614601">
    <property type="component" value="Unassembled WGS sequence"/>
</dbReference>
<evidence type="ECO:0000313" key="1">
    <source>
        <dbReference type="EMBL" id="CAD5225522.1"/>
    </source>
</evidence>
<keyword evidence="2" id="KW-1185">Reference proteome</keyword>
<organism evidence="1 2">
    <name type="scientific">Bursaphelenchus okinawaensis</name>
    <dbReference type="NCBI Taxonomy" id="465554"/>
    <lineage>
        <taxon>Eukaryota</taxon>
        <taxon>Metazoa</taxon>
        <taxon>Ecdysozoa</taxon>
        <taxon>Nematoda</taxon>
        <taxon>Chromadorea</taxon>
        <taxon>Rhabditida</taxon>
        <taxon>Tylenchina</taxon>
        <taxon>Tylenchomorpha</taxon>
        <taxon>Aphelenchoidea</taxon>
        <taxon>Aphelenchoididae</taxon>
        <taxon>Bursaphelenchus</taxon>
    </lineage>
</organism>
<proteinExistence type="predicted"/>
<name>A0A811LCW5_9BILA</name>
<dbReference type="OrthoDB" id="10424745at2759"/>
<comment type="caution">
    <text evidence="1">The sequence shown here is derived from an EMBL/GenBank/DDBJ whole genome shotgun (WGS) entry which is preliminary data.</text>
</comment>
<protein>
    <submittedName>
        <fullName evidence="1">Uncharacterized protein</fullName>
    </submittedName>
</protein>
<dbReference type="AlphaFoldDB" id="A0A811LCW5"/>
<dbReference type="EMBL" id="CAJFDH010000005">
    <property type="protein sequence ID" value="CAD5225522.1"/>
    <property type="molecule type" value="Genomic_DNA"/>
</dbReference>
<dbReference type="EMBL" id="CAJFCW020000005">
    <property type="protein sequence ID" value="CAG9121013.1"/>
    <property type="molecule type" value="Genomic_DNA"/>
</dbReference>
<evidence type="ECO:0000313" key="2">
    <source>
        <dbReference type="Proteomes" id="UP000614601"/>
    </source>
</evidence>